<name>A0A9D3XPT3_9SAUR</name>
<evidence type="ECO:0000313" key="2">
    <source>
        <dbReference type="Proteomes" id="UP000827986"/>
    </source>
</evidence>
<evidence type="ECO:0000313" key="1">
    <source>
        <dbReference type="EMBL" id="KAH1183010.1"/>
    </source>
</evidence>
<dbReference type="EMBL" id="JAHDVG010000466">
    <property type="protein sequence ID" value="KAH1183010.1"/>
    <property type="molecule type" value="Genomic_DNA"/>
</dbReference>
<sequence>MLGSCSLRHHQFCNWNLDKCLAKAESSSLSWSYVSTAGLKGVKIIEGLSLVCKMSICDWLQAESQLLEYEGAGFTQSHFRLEPHSTTLLYLMAIAQSSQPSRVVIPCTPGSSELGDADYNLSPTPSPLISSLQLPPLGLVYAGQSHLLVCFN</sequence>
<dbReference type="AlphaFoldDB" id="A0A9D3XPT3"/>
<dbReference type="Proteomes" id="UP000827986">
    <property type="component" value="Unassembled WGS sequence"/>
</dbReference>
<organism evidence="1 2">
    <name type="scientific">Mauremys mutica</name>
    <name type="common">yellowpond turtle</name>
    <dbReference type="NCBI Taxonomy" id="74926"/>
    <lineage>
        <taxon>Eukaryota</taxon>
        <taxon>Metazoa</taxon>
        <taxon>Chordata</taxon>
        <taxon>Craniata</taxon>
        <taxon>Vertebrata</taxon>
        <taxon>Euteleostomi</taxon>
        <taxon>Archelosauria</taxon>
        <taxon>Testudinata</taxon>
        <taxon>Testudines</taxon>
        <taxon>Cryptodira</taxon>
        <taxon>Durocryptodira</taxon>
        <taxon>Testudinoidea</taxon>
        <taxon>Geoemydidae</taxon>
        <taxon>Geoemydinae</taxon>
        <taxon>Mauremys</taxon>
    </lineage>
</organism>
<comment type="caution">
    <text evidence="1">The sequence shown here is derived from an EMBL/GenBank/DDBJ whole genome shotgun (WGS) entry which is preliminary data.</text>
</comment>
<proteinExistence type="predicted"/>
<reference evidence="1" key="1">
    <citation type="submission" date="2021-09" db="EMBL/GenBank/DDBJ databases">
        <title>The genome of Mauremys mutica provides insights into the evolution of semi-aquatic lifestyle.</title>
        <authorList>
            <person name="Gong S."/>
            <person name="Gao Y."/>
        </authorList>
    </citation>
    <scope>NUCLEOTIDE SEQUENCE</scope>
    <source>
        <strain evidence="1">MM-2020</strain>
        <tissue evidence="1">Muscle</tissue>
    </source>
</reference>
<protein>
    <submittedName>
        <fullName evidence="1">Uncharacterized protein</fullName>
    </submittedName>
</protein>
<accession>A0A9D3XPT3</accession>
<keyword evidence="2" id="KW-1185">Reference proteome</keyword>
<gene>
    <name evidence="1" type="ORF">KIL84_004502</name>
</gene>